<dbReference type="PROSITE" id="PS50157">
    <property type="entry name" value="ZINC_FINGER_C2H2_2"/>
    <property type="match status" value="2"/>
</dbReference>
<evidence type="ECO:0000256" key="4">
    <source>
        <dbReference type="ARBA" id="ARBA00022833"/>
    </source>
</evidence>
<dbReference type="Proteomes" id="UP000708208">
    <property type="component" value="Unassembled WGS sequence"/>
</dbReference>
<evidence type="ECO:0000256" key="2">
    <source>
        <dbReference type="ARBA" id="ARBA00022737"/>
    </source>
</evidence>
<keyword evidence="8" id="KW-1185">Reference proteome</keyword>
<reference evidence="7" key="1">
    <citation type="submission" date="2021-06" db="EMBL/GenBank/DDBJ databases">
        <authorList>
            <person name="Hodson N. C."/>
            <person name="Mongue J. A."/>
            <person name="Jaron S. K."/>
        </authorList>
    </citation>
    <scope>NUCLEOTIDE SEQUENCE</scope>
</reference>
<proteinExistence type="predicted"/>
<evidence type="ECO:0000256" key="5">
    <source>
        <dbReference type="PROSITE-ProRule" id="PRU00042"/>
    </source>
</evidence>
<keyword evidence="1" id="KW-0479">Metal-binding</keyword>
<keyword evidence="4" id="KW-0862">Zinc</keyword>
<evidence type="ECO:0000313" key="7">
    <source>
        <dbReference type="EMBL" id="CAG7730909.1"/>
    </source>
</evidence>
<dbReference type="GO" id="GO:0008270">
    <property type="term" value="F:zinc ion binding"/>
    <property type="evidence" value="ECO:0007669"/>
    <property type="project" value="UniProtKB-KW"/>
</dbReference>
<dbReference type="AlphaFoldDB" id="A0A8J2P4R7"/>
<name>A0A8J2P4R7_9HEXA</name>
<dbReference type="OrthoDB" id="6105938at2759"/>
<organism evidence="7 8">
    <name type="scientific">Allacma fusca</name>
    <dbReference type="NCBI Taxonomy" id="39272"/>
    <lineage>
        <taxon>Eukaryota</taxon>
        <taxon>Metazoa</taxon>
        <taxon>Ecdysozoa</taxon>
        <taxon>Arthropoda</taxon>
        <taxon>Hexapoda</taxon>
        <taxon>Collembola</taxon>
        <taxon>Symphypleona</taxon>
        <taxon>Sminthuridae</taxon>
        <taxon>Allacma</taxon>
    </lineage>
</organism>
<feature type="domain" description="C2H2-type" evidence="6">
    <location>
        <begin position="157"/>
        <end position="184"/>
    </location>
</feature>
<accession>A0A8J2P4R7</accession>
<evidence type="ECO:0000256" key="3">
    <source>
        <dbReference type="ARBA" id="ARBA00022771"/>
    </source>
</evidence>
<evidence type="ECO:0000259" key="6">
    <source>
        <dbReference type="PROSITE" id="PS50157"/>
    </source>
</evidence>
<dbReference type="PROSITE" id="PS00028">
    <property type="entry name" value="ZINC_FINGER_C2H2_1"/>
    <property type="match status" value="2"/>
</dbReference>
<dbReference type="PANTHER" id="PTHR24379">
    <property type="entry name" value="KRAB AND ZINC FINGER DOMAIN-CONTAINING"/>
    <property type="match status" value="1"/>
</dbReference>
<gene>
    <name evidence="7" type="ORF">AFUS01_LOCUS19524</name>
</gene>
<dbReference type="EMBL" id="CAJVCH010202493">
    <property type="protein sequence ID" value="CAG7730909.1"/>
    <property type="molecule type" value="Genomic_DNA"/>
</dbReference>
<dbReference type="SMART" id="SM00355">
    <property type="entry name" value="ZnF_C2H2"/>
    <property type="match status" value="5"/>
</dbReference>
<keyword evidence="2" id="KW-0677">Repeat</keyword>
<sequence length="238" mass="26663">MRSHRGPVVKCSVSGCYFSASNLKTLRKHHGISHDQSKSQGKTKFITGSRGNAPKIPWISSDVPILQDFAQILPGATSFSDAAPILNVEESSQQSVKTRDEFNVNGDLKNQGIYTCPAPDCEYETMYNTSLKLHSRLHSSIDEVDPLSGESAEENLLGCKDCNFRCSSKKELMNHGKEHTSEKKLLRCLECEYVCGNSLSLRNHKRIHSMPFACSYCSKTSLTKDKMDRHEHYCKLKA</sequence>
<comment type="caution">
    <text evidence="7">The sequence shown here is derived from an EMBL/GenBank/DDBJ whole genome shotgun (WGS) entry which is preliminary data.</text>
</comment>
<evidence type="ECO:0000313" key="8">
    <source>
        <dbReference type="Proteomes" id="UP000708208"/>
    </source>
</evidence>
<evidence type="ECO:0000256" key="1">
    <source>
        <dbReference type="ARBA" id="ARBA00022723"/>
    </source>
</evidence>
<protein>
    <recommendedName>
        <fullName evidence="6">C2H2-type domain-containing protein</fullName>
    </recommendedName>
</protein>
<feature type="domain" description="C2H2-type" evidence="6">
    <location>
        <begin position="114"/>
        <end position="143"/>
    </location>
</feature>
<keyword evidence="3 5" id="KW-0863">Zinc-finger</keyword>
<dbReference type="InterPro" id="IPR013087">
    <property type="entry name" value="Znf_C2H2_type"/>
</dbReference>
<dbReference type="PANTHER" id="PTHR24379:SF121">
    <property type="entry name" value="C2H2-TYPE DOMAIN-CONTAINING PROTEIN"/>
    <property type="match status" value="1"/>
</dbReference>